<evidence type="ECO:0000256" key="1">
    <source>
        <dbReference type="SAM" id="MobiDB-lite"/>
    </source>
</evidence>
<gene>
    <name evidence="2" type="ORF">TIFTF001_001148</name>
</gene>
<feature type="compositionally biased region" description="Polar residues" evidence="1">
    <location>
        <begin position="295"/>
        <end position="309"/>
    </location>
</feature>
<dbReference type="Proteomes" id="UP001187192">
    <property type="component" value="Unassembled WGS sequence"/>
</dbReference>
<dbReference type="AlphaFoldDB" id="A0AA87Z090"/>
<evidence type="ECO:0000313" key="3">
    <source>
        <dbReference type="Proteomes" id="UP001187192"/>
    </source>
</evidence>
<sequence>MRSSVPKGTDDPMERLQPEADSKVNEEQEPRGIPSASIQAEPVMLQGHQVMYGETVTPDHSQQAANVALANLTSGVHFPPIAVESSNLQAIQSLTPEQQMTLFHPNHYSAIMNIPPGQNLAAFGEQPIIPSQIANLPEQSHPSNPMGMESHGYVLDANYEVIQNFGNAYGAANPYPLPLSTLPPEHRLDSSSSVQLPQIPQQGPQTTLNSRNDGGFGRAEWTNWPPQSQTATGTQGIHFRGLLNQDGSVVPSNFYPGTGSSSRAPIPNMPIQQEMVPYGSGSTLIPHSFEVVPPNISNSKRGNQGNVGNYGQFEAGGSSQRSPRRKVTWKGQDNNNLKPSQGHQLGTRAQTSR</sequence>
<comment type="caution">
    <text evidence="2">The sequence shown here is derived from an EMBL/GenBank/DDBJ whole genome shotgun (WGS) entry which is preliminary data.</text>
</comment>
<reference evidence="2" key="1">
    <citation type="submission" date="2023-07" db="EMBL/GenBank/DDBJ databases">
        <title>draft genome sequence of fig (Ficus carica).</title>
        <authorList>
            <person name="Takahashi T."/>
            <person name="Nishimura K."/>
        </authorList>
    </citation>
    <scope>NUCLEOTIDE SEQUENCE</scope>
</reference>
<feature type="compositionally biased region" description="Polar residues" evidence="1">
    <location>
        <begin position="190"/>
        <end position="209"/>
    </location>
</feature>
<protein>
    <submittedName>
        <fullName evidence="2">Uncharacterized protein</fullName>
    </submittedName>
</protein>
<proteinExistence type="predicted"/>
<accession>A0AA87Z090</accession>
<feature type="region of interest" description="Disordered" evidence="1">
    <location>
        <begin position="291"/>
        <end position="353"/>
    </location>
</feature>
<feature type="compositionally biased region" description="Polar residues" evidence="1">
    <location>
        <begin position="331"/>
        <end position="353"/>
    </location>
</feature>
<keyword evidence="3" id="KW-1185">Reference proteome</keyword>
<feature type="region of interest" description="Disordered" evidence="1">
    <location>
        <begin position="1"/>
        <end position="37"/>
    </location>
</feature>
<dbReference type="EMBL" id="BTGU01000001">
    <property type="protein sequence ID" value="GMN25982.1"/>
    <property type="molecule type" value="Genomic_DNA"/>
</dbReference>
<name>A0AA87Z090_FICCA</name>
<feature type="region of interest" description="Disordered" evidence="1">
    <location>
        <begin position="180"/>
        <end position="209"/>
    </location>
</feature>
<feature type="compositionally biased region" description="Basic and acidic residues" evidence="1">
    <location>
        <begin position="8"/>
        <end position="30"/>
    </location>
</feature>
<evidence type="ECO:0000313" key="2">
    <source>
        <dbReference type="EMBL" id="GMN25982.1"/>
    </source>
</evidence>
<organism evidence="2 3">
    <name type="scientific">Ficus carica</name>
    <name type="common">Common fig</name>
    <dbReference type="NCBI Taxonomy" id="3494"/>
    <lineage>
        <taxon>Eukaryota</taxon>
        <taxon>Viridiplantae</taxon>
        <taxon>Streptophyta</taxon>
        <taxon>Embryophyta</taxon>
        <taxon>Tracheophyta</taxon>
        <taxon>Spermatophyta</taxon>
        <taxon>Magnoliopsida</taxon>
        <taxon>eudicotyledons</taxon>
        <taxon>Gunneridae</taxon>
        <taxon>Pentapetalae</taxon>
        <taxon>rosids</taxon>
        <taxon>fabids</taxon>
        <taxon>Rosales</taxon>
        <taxon>Moraceae</taxon>
        <taxon>Ficeae</taxon>
        <taxon>Ficus</taxon>
    </lineage>
</organism>